<gene>
    <name evidence="2" type="ORF">JMJ55_29365</name>
</gene>
<proteinExistence type="predicted"/>
<evidence type="ECO:0000313" key="3">
    <source>
        <dbReference type="Proteomes" id="UP000606490"/>
    </source>
</evidence>
<keyword evidence="3" id="KW-1185">Reference proteome</keyword>
<evidence type="ECO:0000313" key="2">
    <source>
        <dbReference type="EMBL" id="MBL6459427.1"/>
    </source>
</evidence>
<protein>
    <recommendedName>
        <fullName evidence="4">Phasin domain-containing protein</fullName>
    </recommendedName>
</protein>
<reference evidence="2 3" key="1">
    <citation type="submission" date="2021-01" db="EMBL/GenBank/DDBJ databases">
        <title>Belnapia mucosa sp. nov. and Belnapia arida sp. nov., isolated from the Tabernas Desert (Almeria, Spain).</title>
        <authorList>
            <person name="Molina-Menor E."/>
            <person name="Vidal-Verdu A."/>
            <person name="Calonge A."/>
            <person name="Satari L."/>
            <person name="Pereto Magraner J."/>
            <person name="Porcar Miralles M."/>
        </authorList>
    </citation>
    <scope>NUCLEOTIDE SEQUENCE [LARGE SCALE GENOMIC DNA]</scope>
    <source>
        <strain evidence="2 3">T6</strain>
    </source>
</reference>
<name>A0ABS1VDQ5_9PROT</name>
<dbReference type="EMBL" id="JAEUXJ010000039">
    <property type="protein sequence ID" value="MBL6459427.1"/>
    <property type="molecule type" value="Genomic_DNA"/>
</dbReference>
<comment type="caution">
    <text evidence="2">The sequence shown here is derived from an EMBL/GenBank/DDBJ whole genome shotgun (WGS) entry which is preliminary data.</text>
</comment>
<accession>A0ABS1VDQ5</accession>
<dbReference type="RefSeq" id="WP_202829159.1">
    <property type="nucleotide sequence ID" value="NZ_JAEUXJ010000039.1"/>
</dbReference>
<dbReference type="Proteomes" id="UP000606490">
    <property type="component" value="Unassembled WGS sequence"/>
</dbReference>
<evidence type="ECO:0008006" key="4">
    <source>
        <dbReference type="Google" id="ProtNLM"/>
    </source>
</evidence>
<organism evidence="2 3">
    <name type="scientific">Belnapia mucosa</name>
    <dbReference type="NCBI Taxonomy" id="2804532"/>
    <lineage>
        <taxon>Bacteria</taxon>
        <taxon>Pseudomonadati</taxon>
        <taxon>Pseudomonadota</taxon>
        <taxon>Alphaproteobacteria</taxon>
        <taxon>Acetobacterales</taxon>
        <taxon>Roseomonadaceae</taxon>
        <taxon>Belnapia</taxon>
    </lineage>
</organism>
<sequence>MTDEKQANQVQGTGITGGTAVRDRPRQGAASVQASASEAMRQEAETAAEAGRVGAKALHLTHDLVGDVARCAATAGLESGRQLLEATAKQVEEFSRQMAETIQTTTEEMRSLVALPTANGGLRDMQQAVAGLVDGVTRANLRITQEVFRLASPGAVIELQQRMAREYFDALAGSQTAILRAAHRTAEDTLRPLETWTRALRHGGGQEQASGTGAAAR</sequence>
<feature type="region of interest" description="Disordered" evidence="1">
    <location>
        <begin position="1"/>
        <end position="40"/>
    </location>
</feature>
<evidence type="ECO:0000256" key="1">
    <source>
        <dbReference type="SAM" id="MobiDB-lite"/>
    </source>
</evidence>